<keyword evidence="5 11" id="KW-1133">Transmembrane helix</keyword>
<feature type="non-terminal residue" evidence="13">
    <location>
        <position position="1"/>
    </location>
</feature>
<feature type="transmembrane region" description="Helical" evidence="11">
    <location>
        <begin position="750"/>
        <end position="767"/>
    </location>
</feature>
<keyword evidence="6 9" id="KW-0297">G-protein coupled receptor</keyword>
<dbReference type="GO" id="GO:0004997">
    <property type="term" value="F:thyrotropin-releasing hormone receptor activity"/>
    <property type="evidence" value="ECO:0007669"/>
    <property type="project" value="InterPro"/>
</dbReference>
<evidence type="ECO:0000313" key="14">
    <source>
        <dbReference type="Proteomes" id="UP000011080"/>
    </source>
</evidence>
<dbReference type="PANTHER" id="PTHR46061:SF1">
    <property type="entry name" value="THYROTROPIN-RELEASING HORMONE RECEPTOR"/>
    <property type="match status" value="1"/>
</dbReference>
<dbReference type="PRINTS" id="PR01846">
    <property type="entry name" value="TRHRFAMILY"/>
</dbReference>
<feature type="transmembrane region" description="Helical" evidence="11">
    <location>
        <begin position="593"/>
        <end position="615"/>
    </location>
</feature>
<comment type="subcellular location">
    <subcellularLocation>
        <location evidence="2">Membrane</location>
    </subcellularLocation>
</comment>
<feature type="region of interest" description="Disordered" evidence="10">
    <location>
        <begin position="718"/>
        <end position="741"/>
    </location>
</feature>
<dbReference type="EMBL" id="JH881305">
    <property type="protein sequence ID" value="ELR55110.1"/>
    <property type="molecule type" value="Genomic_DNA"/>
</dbReference>
<feature type="transmembrane region" description="Helical" evidence="11">
    <location>
        <begin position="89"/>
        <end position="107"/>
    </location>
</feature>
<evidence type="ECO:0000256" key="7">
    <source>
        <dbReference type="ARBA" id="ARBA00023136"/>
    </source>
</evidence>
<keyword evidence="9" id="KW-0675">Receptor</keyword>
<evidence type="ECO:0000313" key="13">
    <source>
        <dbReference type="EMBL" id="ELR55110.1"/>
    </source>
</evidence>
<keyword evidence="7 11" id="KW-0472">Membrane</keyword>
<dbReference type="GO" id="GO:0016020">
    <property type="term" value="C:membrane"/>
    <property type="evidence" value="ECO:0007669"/>
    <property type="project" value="UniProtKB-SubCell"/>
</dbReference>
<evidence type="ECO:0000256" key="8">
    <source>
        <dbReference type="ARBA" id="ARBA00032251"/>
    </source>
</evidence>
<evidence type="ECO:0000256" key="5">
    <source>
        <dbReference type="ARBA" id="ARBA00022989"/>
    </source>
</evidence>
<feature type="transmembrane region" description="Helical" evidence="11">
    <location>
        <begin position="787"/>
        <end position="808"/>
    </location>
</feature>
<dbReference type="STRING" id="72004.ENSBMUP00000007215"/>
<protein>
    <recommendedName>
        <fullName evidence="3">Thyrotropin-releasing hormone receptor</fullName>
    </recommendedName>
    <alternativeName>
        <fullName evidence="8">Thyroliberin receptor</fullName>
    </alternativeName>
</protein>
<sequence length="852" mass="92222">WITYSQPVPASCGQLLTQILLCGSLALAAASLTYCWLASSLLYPLGPSAVVATVCGLLAFLGLVLVPPARCLFALSVPTLGTEQGRRLLLSWSTATLTIAVVPNILANLRATGQVLRCVTEGSLESLLNTTHWLQTASQALNPDGQAGSQGLTLQAQGDSAAAFRLHVLRVTQQVLEDFSGLESSARVVALGTQRVVTGLFMLGLLLDSAWYLHRYLTDLRFDNIYATRQLTQRLAEVGATHLTASPPAWLLWAAQPRLSQAELLSCLVRLGLFTLLLMAMAVTVAMDYVAFLLAQAAVDWARELPAVPVTLTIKYNAAYTILGFLPFLFNRPPLENPYLSAHNSFQWELRFTAPGCPLLPAPRPHTAAPPAGGALQLAACSTVLLETYARRLRHSIAASFFRTQEAKRVRHLHARLQEFSSITGVSKLQSVGQIRLVSMNRVLEWGAIAFSVPTWKCQGRFSQDTFAPGSRSQLAAAFAGQRGPRHMEKPAEHSDSANSSVPGFMPRPPLTVQAVTLTLVPLVCAVGVVGNAMVVLVVVRSRHMVTSTNCYLVSLATADLLVLLAAGVPAVTEAASARVWIFGHAGCLGITYLQYVGINASTGSITAFTMERYLAICRPLSAQALCTAARAKRIAALVWLGTGAYCVLWLFLVDTRETAYADGVQVQCGYRVSRSLYLPVYFLDFTLFYALPLGLATVCYALIARVLFAGPLPPGDPGRSGSVHQGGPAGQGRLSSNGRRGAFHSRKQITKMLAVVVVLFALLWLPYRALVVVNSFLSPSYLNLGFLLFCRLCIYVNSAINPIVYALMSQRFREAFHGLFQCHVARPKPPPQEASPVYNRVIRDCSQGRLG</sequence>
<evidence type="ECO:0000256" key="11">
    <source>
        <dbReference type="SAM" id="Phobius"/>
    </source>
</evidence>
<feature type="compositionally biased region" description="Basic and acidic residues" evidence="10">
    <location>
        <begin position="486"/>
        <end position="496"/>
    </location>
</feature>
<evidence type="ECO:0000256" key="3">
    <source>
        <dbReference type="ARBA" id="ARBA00018873"/>
    </source>
</evidence>
<feature type="domain" description="G-protein coupled receptors family 1 profile" evidence="12">
    <location>
        <begin position="531"/>
        <end position="806"/>
    </location>
</feature>
<dbReference type="InterPro" id="IPR002120">
    <property type="entry name" value="TRH_rcpt_1"/>
</dbReference>
<feature type="transmembrane region" description="Helical" evidence="11">
    <location>
        <begin position="307"/>
        <end position="330"/>
    </location>
</feature>
<evidence type="ECO:0000256" key="9">
    <source>
        <dbReference type="RuleBase" id="RU000688"/>
    </source>
</evidence>
<keyword evidence="9" id="KW-0807">Transducer</keyword>
<dbReference type="GO" id="GO:0007200">
    <property type="term" value="P:phospholipase C-activating G protein-coupled receptor signaling pathway"/>
    <property type="evidence" value="ECO:0007669"/>
    <property type="project" value="TreeGrafter"/>
</dbReference>
<feature type="transmembrane region" description="Helical" evidence="11">
    <location>
        <begin position="635"/>
        <end position="653"/>
    </location>
</feature>
<dbReference type="SUPFAM" id="SSF81321">
    <property type="entry name" value="Family A G protein-coupled receptor-like"/>
    <property type="match status" value="1"/>
</dbReference>
<feature type="transmembrane region" description="Helical" evidence="11">
    <location>
        <begin position="273"/>
        <end position="295"/>
    </location>
</feature>
<evidence type="ECO:0000256" key="2">
    <source>
        <dbReference type="ARBA" id="ARBA00004370"/>
    </source>
</evidence>
<dbReference type="Pfam" id="PF00001">
    <property type="entry name" value="7tm_1"/>
    <property type="match status" value="1"/>
</dbReference>
<reference evidence="13 14" key="1">
    <citation type="journal article" date="2012" name="Nat. Genet.">
        <title>The yak genome and adaptation to life at high altitude.</title>
        <authorList>
            <person name="Qiu Q."/>
            <person name="Zhang G."/>
            <person name="Ma T."/>
            <person name="Qian W."/>
            <person name="Wang J."/>
            <person name="Ye Z."/>
            <person name="Cao C."/>
            <person name="Hu Q."/>
            <person name="Kim J."/>
            <person name="Larkin D.M."/>
            <person name="Auvil L."/>
            <person name="Capitanu B."/>
            <person name="Ma J."/>
            <person name="Lewin H.A."/>
            <person name="Qian X."/>
            <person name="Lang Y."/>
            <person name="Zhou R."/>
            <person name="Wang L."/>
            <person name="Wang K."/>
            <person name="Xia J."/>
            <person name="Liao S."/>
            <person name="Pan S."/>
            <person name="Lu X."/>
            <person name="Hou H."/>
            <person name="Wang Y."/>
            <person name="Zang X."/>
            <person name="Yin Y."/>
            <person name="Ma H."/>
            <person name="Zhang J."/>
            <person name="Wang Z."/>
            <person name="Zhang Y."/>
            <person name="Zhang D."/>
            <person name="Yonezawa T."/>
            <person name="Hasegawa M."/>
            <person name="Zhong Y."/>
            <person name="Liu W."/>
            <person name="Zhang Y."/>
            <person name="Huang Z."/>
            <person name="Zhang S."/>
            <person name="Long R."/>
            <person name="Yang H."/>
            <person name="Wang J."/>
            <person name="Lenstra J.A."/>
            <person name="Cooper D.N."/>
            <person name="Wu Y."/>
            <person name="Wang J."/>
            <person name="Shi P."/>
            <person name="Wang J."/>
            <person name="Liu J."/>
        </authorList>
    </citation>
    <scope>NUCLEOTIDE SEQUENCE [LARGE SCALE GENOMIC DNA]</scope>
    <source>
        <strain evidence="14">yakQH1</strain>
    </source>
</reference>
<dbReference type="PROSITE" id="PS50262">
    <property type="entry name" value="G_PROTEIN_RECEP_F1_2"/>
    <property type="match status" value="1"/>
</dbReference>
<comment type="function">
    <text evidence="1">Receptor for thyrotropin-releasing hormone (TRH). Upon ligand binding, this G-protein-coupled receptor triggers activation of the phosphatidylinositol (IP3)-calcium-protein kinase C (PKC) pathway.</text>
</comment>
<dbReference type="PANTHER" id="PTHR46061">
    <property type="entry name" value="THYROTROPIN-RELEASING HORMONE RECEPTOR"/>
    <property type="match status" value="1"/>
</dbReference>
<feature type="transmembrane region" description="Helical" evidence="11">
    <location>
        <begin position="515"/>
        <end position="540"/>
    </location>
</feature>
<dbReference type="PRINTS" id="PR00237">
    <property type="entry name" value="GPCRRHODOPSN"/>
</dbReference>
<comment type="similarity">
    <text evidence="9">Belongs to the G-protein coupled receptor 1 family.</text>
</comment>
<dbReference type="CDD" id="cd14995">
    <property type="entry name" value="7tmA_TRH-R"/>
    <property type="match status" value="1"/>
</dbReference>
<feature type="transmembrane region" description="Helical" evidence="11">
    <location>
        <begin position="196"/>
        <end position="214"/>
    </location>
</feature>
<gene>
    <name evidence="13" type="ORF">M91_17928</name>
</gene>
<feature type="region of interest" description="Disordered" evidence="10">
    <location>
        <begin position="484"/>
        <end position="503"/>
    </location>
</feature>
<dbReference type="PRINTS" id="PR00751">
    <property type="entry name" value="THYROLIBRINR"/>
</dbReference>
<evidence type="ECO:0000256" key="10">
    <source>
        <dbReference type="SAM" id="MobiDB-lite"/>
    </source>
</evidence>
<dbReference type="InterPro" id="IPR000276">
    <property type="entry name" value="GPCR_Rhodpsn"/>
</dbReference>
<dbReference type="SMART" id="SM01381">
    <property type="entry name" value="7TM_GPCR_Srsx"/>
    <property type="match status" value="1"/>
</dbReference>
<feature type="transmembrane region" description="Helical" evidence="11">
    <location>
        <begin position="681"/>
        <end position="704"/>
    </location>
</feature>
<keyword evidence="4 9" id="KW-0812">Transmembrane</keyword>
<evidence type="ECO:0000259" key="12">
    <source>
        <dbReference type="PROSITE" id="PS50262"/>
    </source>
</evidence>
<dbReference type="Pfam" id="PF07782">
    <property type="entry name" value="DC_STAMP"/>
    <property type="match status" value="1"/>
</dbReference>
<evidence type="ECO:0000256" key="6">
    <source>
        <dbReference type="ARBA" id="ARBA00023040"/>
    </source>
</evidence>
<dbReference type="Gene3D" id="1.20.1070.10">
    <property type="entry name" value="Rhodopsin 7-helix transmembrane proteins"/>
    <property type="match status" value="1"/>
</dbReference>
<evidence type="ECO:0000256" key="4">
    <source>
        <dbReference type="ARBA" id="ARBA00022692"/>
    </source>
</evidence>
<dbReference type="AlphaFoldDB" id="L8IEZ9"/>
<feature type="transmembrane region" description="Helical" evidence="11">
    <location>
        <begin position="552"/>
        <end position="573"/>
    </location>
</feature>
<accession>L8IEZ9</accession>
<feature type="transmembrane region" description="Helical" evidence="11">
    <location>
        <begin position="49"/>
        <end position="69"/>
    </location>
</feature>
<feature type="transmembrane region" description="Helical" evidence="11">
    <location>
        <begin position="15"/>
        <end position="37"/>
    </location>
</feature>
<dbReference type="Proteomes" id="UP000011080">
    <property type="component" value="Unassembled WGS sequence"/>
</dbReference>
<organism evidence="13 14">
    <name type="scientific">Bos mutus</name>
    <name type="common">wild yak</name>
    <dbReference type="NCBI Taxonomy" id="72004"/>
    <lineage>
        <taxon>Eukaryota</taxon>
        <taxon>Metazoa</taxon>
        <taxon>Chordata</taxon>
        <taxon>Craniata</taxon>
        <taxon>Vertebrata</taxon>
        <taxon>Euteleostomi</taxon>
        <taxon>Mammalia</taxon>
        <taxon>Eutheria</taxon>
        <taxon>Laurasiatheria</taxon>
        <taxon>Artiodactyla</taxon>
        <taxon>Ruminantia</taxon>
        <taxon>Pecora</taxon>
        <taxon>Bovidae</taxon>
        <taxon>Bovinae</taxon>
        <taxon>Bos</taxon>
    </lineage>
</organism>
<proteinExistence type="inferred from homology"/>
<feature type="non-terminal residue" evidence="13">
    <location>
        <position position="852"/>
    </location>
</feature>
<dbReference type="InterPro" id="IPR012858">
    <property type="entry name" value="DC_STAMP-like"/>
</dbReference>
<dbReference type="InterPro" id="IPR017452">
    <property type="entry name" value="GPCR_Rhodpsn_7TM"/>
</dbReference>
<evidence type="ECO:0000256" key="1">
    <source>
        <dbReference type="ARBA" id="ARBA00004100"/>
    </source>
</evidence>
<dbReference type="PROSITE" id="PS00237">
    <property type="entry name" value="G_PROTEIN_RECEP_F1_1"/>
    <property type="match status" value="1"/>
</dbReference>
<name>L8IEZ9_9CETA</name>